<evidence type="ECO:0000313" key="3">
    <source>
        <dbReference type="Proteomes" id="UP000178315"/>
    </source>
</evidence>
<evidence type="ECO:0000313" key="2">
    <source>
        <dbReference type="EMBL" id="OGY72986.1"/>
    </source>
</evidence>
<dbReference type="SUPFAM" id="SSF53335">
    <property type="entry name" value="S-adenosyl-L-methionine-dependent methyltransferases"/>
    <property type="match status" value="1"/>
</dbReference>
<dbReference type="GO" id="GO:0030488">
    <property type="term" value="P:tRNA methylation"/>
    <property type="evidence" value="ECO:0007669"/>
    <property type="project" value="TreeGrafter"/>
</dbReference>
<organism evidence="2 3">
    <name type="scientific">Candidatus Jacksonbacteria bacterium RIFCSPLOWO2_02_FULL_44_20</name>
    <dbReference type="NCBI Taxonomy" id="1798460"/>
    <lineage>
        <taxon>Bacteria</taxon>
        <taxon>Candidatus Jacksoniibacteriota</taxon>
    </lineage>
</organism>
<feature type="domain" description="Ribosomal RNA large subunit methyltransferase K/L-like methyltransferase" evidence="1">
    <location>
        <begin position="181"/>
        <end position="334"/>
    </location>
</feature>
<proteinExistence type="predicted"/>
<comment type="caution">
    <text evidence="2">The sequence shown here is derived from an EMBL/GenBank/DDBJ whole genome shotgun (WGS) entry which is preliminary data.</text>
</comment>
<dbReference type="Proteomes" id="UP000178315">
    <property type="component" value="Unassembled WGS sequence"/>
</dbReference>
<dbReference type="GO" id="GO:0016423">
    <property type="term" value="F:tRNA (guanine) methyltransferase activity"/>
    <property type="evidence" value="ECO:0007669"/>
    <property type="project" value="TreeGrafter"/>
</dbReference>
<evidence type="ECO:0000259" key="1">
    <source>
        <dbReference type="Pfam" id="PF01170"/>
    </source>
</evidence>
<sequence>MRYFFIFGNHPMLSSAELTAVLGGGGFIFEMGYCVFEREQELDLTDLQERLGGVVKCGVVLKNTSRTSLFDDAYQDIHASAQWNQKISFGISSYGVSLPIKQLGLSLKKRFKDEGVSSRFVTSKEPNLSSVIVKTNKLLTDRGRELVLMQTSGEIVIGRTREVQPFTELSLRDYGRPIRDAKSGMIPPKLARMMINMARVPHGGTILDPFCGSGTILQEALLMGYKNVIGADVSKKAIDGAKANLAWLSSVIPSANSNTARLITTDARALESVIPPHSIDAIITEPYLGPPLTGKESENVIQNIINELEQLYKSVFTTFHQILSSNGRLIIIFPIIHHKRISIECFVKSGFTQDKFFAKLYDDKKRGSLLYQRERQKVRREIFALNKI</sequence>
<dbReference type="Pfam" id="PF01170">
    <property type="entry name" value="UPF0020"/>
    <property type="match status" value="1"/>
</dbReference>
<dbReference type="AlphaFoldDB" id="A0A1G2A920"/>
<accession>A0A1G2A920</accession>
<gene>
    <name evidence="2" type="ORF">A3H61_04110</name>
</gene>
<protein>
    <recommendedName>
        <fullName evidence="1">Ribosomal RNA large subunit methyltransferase K/L-like methyltransferase domain-containing protein</fullName>
    </recommendedName>
</protein>
<dbReference type="Gene3D" id="3.40.50.150">
    <property type="entry name" value="Vaccinia Virus protein VP39"/>
    <property type="match status" value="1"/>
</dbReference>
<dbReference type="EMBL" id="MHJU01000019">
    <property type="protein sequence ID" value="OGY72986.1"/>
    <property type="molecule type" value="Genomic_DNA"/>
</dbReference>
<dbReference type="InterPro" id="IPR029063">
    <property type="entry name" value="SAM-dependent_MTases_sf"/>
</dbReference>
<dbReference type="PANTHER" id="PTHR14911:SF13">
    <property type="entry name" value="TRNA (GUANINE(6)-N2)-METHYLTRANSFERASE THUMP3"/>
    <property type="match status" value="1"/>
</dbReference>
<dbReference type="PANTHER" id="PTHR14911">
    <property type="entry name" value="THUMP DOMAIN-CONTAINING"/>
    <property type="match status" value="1"/>
</dbReference>
<dbReference type="CDD" id="cd02440">
    <property type="entry name" value="AdoMet_MTases"/>
    <property type="match status" value="1"/>
</dbReference>
<dbReference type="InterPro" id="IPR000241">
    <property type="entry name" value="RlmKL-like_Mtase"/>
</dbReference>
<name>A0A1G2A920_9BACT</name>
<reference evidence="2 3" key="1">
    <citation type="journal article" date="2016" name="Nat. Commun.">
        <title>Thousands of microbial genomes shed light on interconnected biogeochemical processes in an aquifer system.</title>
        <authorList>
            <person name="Anantharaman K."/>
            <person name="Brown C.T."/>
            <person name="Hug L.A."/>
            <person name="Sharon I."/>
            <person name="Castelle C.J."/>
            <person name="Probst A.J."/>
            <person name="Thomas B.C."/>
            <person name="Singh A."/>
            <person name="Wilkins M.J."/>
            <person name="Karaoz U."/>
            <person name="Brodie E.L."/>
            <person name="Williams K.H."/>
            <person name="Hubbard S.S."/>
            <person name="Banfield J.F."/>
        </authorList>
    </citation>
    <scope>NUCLEOTIDE SEQUENCE [LARGE SCALE GENOMIC DNA]</scope>
</reference>